<gene>
    <name evidence="1" type="ORF">AALO_G00014070</name>
</gene>
<dbReference type="EMBL" id="JADWDJ010000001">
    <property type="protein sequence ID" value="KAG5286369.1"/>
    <property type="molecule type" value="Genomic_DNA"/>
</dbReference>
<dbReference type="AlphaFoldDB" id="A0AAV6HGA8"/>
<reference evidence="1 2" key="1">
    <citation type="submission" date="2020-10" db="EMBL/GenBank/DDBJ databases">
        <title>Chromosome-scale genome assembly of the Allis shad, Alosa alosa.</title>
        <authorList>
            <person name="Margot Z."/>
            <person name="Christophe K."/>
            <person name="Cabau C."/>
            <person name="Louis A."/>
            <person name="Berthelot C."/>
            <person name="Parey E."/>
            <person name="Roest Crollius H."/>
            <person name="Montfort J."/>
            <person name="Robinson-Rechavi M."/>
            <person name="Bucao C."/>
            <person name="Bouchez O."/>
            <person name="Gislard M."/>
            <person name="Lluch J."/>
            <person name="Milhes M."/>
            <person name="Lampietro C."/>
            <person name="Lopez Roques C."/>
            <person name="Donnadieu C."/>
            <person name="Braasch I."/>
            <person name="Desvignes T."/>
            <person name="Postlethwait J."/>
            <person name="Bobe J."/>
            <person name="Guiguen Y."/>
        </authorList>
    </citation>
    <scope>NUCLEOTIDE SEQUENCE [LARGE SCALE GENOMIC DNA]</scope>
    <source>
        <strain evidence="1">M-15738</strain>
        <tissue evidence="1">Blood</tissue>
    </source>
</reference>
<protein>
    <submittedName>
        <fullName evidence="1">Uncharacterized protein</fullName>
    </submittedName>
</protein>
<comment type="caution">
    <text evidence="1">The sequence shown here is derived from an EMBL/GenBank/DDBJ whole genome shotgun (WGS) entry which is preliminary data.</text>
</comment>
<proteinExistence type="predicted"/>
<evidence type="ECO:0000313" key="1">
    <source>
        <dbReference type="EMBL" id="KAG5286369.1"/>
    </source>
</evidence>
<accession>A0AAV6HGA8</accession>
<evidence type="ECO:0000313" key="2">
    <source>
        <dbReference type="Proteomes" id="UP000823561"/>
    </source>
</evidence>
<keyword evidence="2" id="KW-1185">Reference proteome</keyword>
<sequence>MSAVQSHVALILDDLAKKAVAEIITLFDNTFAAFIEELCKKQNEIDHLKKKLVSPQDVNTAGNIVHEKPSVLSYGEFSVNLQTPNEQTDLEPKSSSTVVTQWDFPDEQQYDFEGVNDDSETSPLTEEEVDDTATVYSRDPVDCTRSEYGDGEFGELEFELKAAEVDRLTEEAESGTLVLRHSPTSNIHHHNANSSIPRKKKKTFHKTMCQVWQGQICDLRKIWCVNIDCKLKRSFFLI</sequence>
<dbReference type="Proteomes" id="UP000823561">
    <property type="component" value="Chromosome 1"/>
</dbReference>
<organism evidence="1 2">
    <name type="scientific">Alosa alosa</name>
    <name type="common">allis shad</name>
    <dbReference type="NCBI Taxonomy" id="278164"/>
    <lineage>
        <taxon>Eukaryota</taxon>
        <taxon>Metazoa</taxon>
        <taxon>Chordata</taxon>
        <taxon>Craniata</taxon>
        <taxon>Vertebrata</taxon>
        <taxon>Euteleostomi</taxon>
        <taxon>Actinopterygii</taxon>
        <taxon>Neopterygii</taxon>
        <taxon>Teleostei</taxon>
        <taxon>Clupei</taxon>
        <taxon>Clupeiformes</taxon>
        <taxon>Clupeoidei</taxon>
        <taxon>Clupeidae</taxon>
        <taxon>Alosa</taxon>
    </lineage>
</organism>
<name>A0AAV6HGA8_9TELE</name>